<protein>
    <submittedName>
        <fullName evidence="4">Putative asparaginase</fullName>
    </submittedName>
</protein>
<evidence type="ECO:0000313" key="5">
    <source>
        <dbReference type="Proteomes" id="UP000009374"/>
    </source>
</evidence>
<gene>
    <name evidence="4" type="ORF">UBAL3_96150018</name>
</gene>
<accession>C6I125</accession>
<sequence>MGGCVNSSAGPLLLFHCGTGSELTPESRQFFGGLLPEIAGKLRSREKAFDLAVWCVNRLEESGLFNAGRGAIPQADGVVRRDAGAMDGATLKALGISQVRGVPSMSRLVAALHGKSPHVHLAGTMAERWAISNGWPDAGSQEAGLPDPLSFWNESGQTGSGTVGCVVRDGAGHLASVTSTGGIGRMWPGRIGDSPIVGGGFYADDELGAISMTGVGEAILTSGGGVAMLVSISLAREGSPSESARQWLERLEKRFGATAGCVGISRERPFFAHTSPVMIRGYVGMDRVLVEDCADRDPF</sequence>
<evidence type="ECO:0000256" key="3">
    <source>
        <dbReference type="PIRSR" id="PIRSR600246-3"/>
    </source>
</evidence>
<dbReference type="PANTHER" id="PTHR10188:SF6">
    <property type="entry name" value="N(4)-(BETA-N-ACETYLGLUCOSAMINYL)-L-ASPARAGINASE"/>
    <property type="match status" value="1"/>
</dbReference>
<dbReference type="GO" id="GO:0005737">
    <property type="term" value="C:cytoplasm"/>
    <property type="evidence" value="ECO:0007669"/>
    <property type="project" value="TreeGrafter"/>
</dbReference>
<dbReference type="Pfam" id="PF01112">
    <property type="entry name" value="Asparaginase_2"/>
    <property type="match status" value="2"/>
</dbReference>
<feature type="binding site" evidence="2">
    <location>
        <begin position="213"/>
        <end position="216"/>
    </location>
    <ligand>
        <name>substrate</name>
    </ligand>
</feature>
<dbReference type="AlphaFoldDB" id="C6I125"/>
<evidence type="ECO:0000256" key="2">
    <source>
        <dbReference type="PIRSR" id="PIRSR600246-2"/>
    </source>
</evidence>
<dbReference type="EMBL" id="GG693890">
    <property type="protein sequence ID" value="EES51453.1"/>
    <property type="molecule type" value="Genomic_DNA"/>
</dbReference>
<name>C6I125_9BACT</name>
<feature type="active site" description="Nucleophile" evidence="1">
    <location>
        <position position="162"/>
    </location>
</feature>
<keyword evidence="5" id="KW-1185">Reference proteome</keyword>
<proteinExistence type="predicted"/>
<dbReference type="InterPro" id="IPR000246">
    <property type="entry name" value="Peptidase_T2"/>
</dbReference>
<evidence type="ECO:0000313" key="4">
    <source>
        <dbReference type="EMBL" id="EES51453.1"/>
    </source>
</evidence>
<dbReference type="GO" id="GO:0016811">
    <property type="term" value="F:hydrolase activity, acting on carbon-nitrogen (but not peptide) bonds, in linear amides"/>
    <property type="evidence" value="ECO:0007669"/>
    <property type="project" value="UniProtKB-ARBA"/>
</dbReference>
<dbReference type="InterPro" id="IPR029055">
    <property type="entry name" value="Ntn_hydrolases_N"/>
</dbReference>
<feature type="binding site" evidence="2">
    <location>
        <begin position="190"/>
        <end position="193"/>
    </location>
    <ligand>
        <name>substrate</name>
    </ligand>
</feature>
<dbReference type="PANTHER" id="PTHR10188">
    <property type="entry name" value="L-ASPARAGINASE"/>
    <property type="match status" value="1"/>
</dbReference>
<dbReference type="Gene3D" id="3.60.20.30">
    <property type="entry name" value="(Glycosyl)asparaginase"/>
    <property type="match status" value="1"/>
</dbReference>
<feature type="site" description="Cleavage; by autolysis" evidence="3">
    <location>
        <begin position="161"/>
        <end position="162"/>
    </location>
</feature>
<dbReference type="SUPFAM" id="SSF56235">
    <property type="entry name" value="N-terminal nucleophile aminohydrolases (Ntn hydrolases)"/>
    <property type="match status" value="1"/>
</dbReference>
<evidence type="ECO:0000256" key="1">
    <source>
        <dbReference type="PIRSR" id="PIRSR600246-1"/>
    </source>
</evidence>
<reference evidence="4 5" key="1">
    <citation type="journal article" date="2009" name="Appl. Environ. Microbiol.">
        <title>Community genomic and proteomic analyses of chemoautotrophic iron-oxidizing "Leptospirillum rubarum" (Group II) and "Leptospirillum ferrodiazotrophum" (Group III) bacteria in acid mine drainage biofilms.</title>
        <authorList>
            <person name="Goltsman D.S."/>
            <person name="Denef V.J."/>
            <person name="Singer S.W."/>
            <person name="VerBerkmoes N.C."/>
            <person name="Lefsrud M."/>
            <person name="Mueller R.S."/>
            <person name="Dick G.J."/>
            <person name="Sun C.L."/>
            <person name="Wheeler K.E."/>
            <person name="Zemla A."/>
            <person name="Baker B.J."/>
            <person name="Hauser L."/>
            <person name="Land M."/>
            <person name="Shah M.B."/>
            <person name="Thelen M.P."/>
            <person name="Hettich R.L."/>
            <person name="Banfield J.F."/>
        </authorList>
    </citation>
    <scope>NUCLEOTIDE SEQUENCE [LARGE SCALE GENOMIC DNA]</scope>
</reference>
<organism evidence="4 5">
    <name type="scientific">Leptospirillum ferrodiazotrophum</name>
    <dbReference type="NCBI Taxonomy" id="412449"/>
    <lineage>
        <taxon>Bacteria</taxon>
        <taxon>Pseudomonadati</taxon>
        <taxon>Nitrospirota</taxon>
        <taxon>Nitrospiria</taxon>
        <taxon>Nitrospirales</taxon>
        <taxon>Nitrospiraceae</taxon>
        <taxon>Leptospirillum</taxon>
    </lineage>
</organism>
<dbReference type="Proteomes" id="UP000009374">
    <property type="component" value="Unassembled WGS sequence"/>
</dbReference>